<organism evidence="1 2">
    <name type="scientific">Prymnesium parvum</name>
    <name type="common">Toxic golden alga</name>
    <dbReference type="NCBI Taxonomy" id="97485"/>
    <lineage>
        <taxon>Eukaryota</taxon>
        <taxon>Haptista</taxon>
        <taxon>Haptophyta</taxon>
        <taxon>Prymnesiophyceae</taxon>
        <taxon>Prymnesiales</taxon>
        <taxon>Prymnesiaceae</taxon>
        <taxon>Prymnesium</taxon>
    </lineage>
</organism>
<gene>
    <name evidence="1" type="ORF">AB1Y20_021285</name>
</gene>
<accession>A0AB34JL34</accession>
<evidence type="ECO:0000313" key="2">
    <source>
        <dbReference type="Proteomes" id="UP001515480"/>
    </source>
</evidence>
<proteinExistence type="predicted"/>
<name>A0AB34JL34_PRYPA</name>
<protein>
    <submittedName>
        <fullName evidence="1">Uncharacterized protein</fullName>
    </submittedName>
</protein>
<dbReference type="Proteomes" id="UP001515480">
    <property type="component" value="Unassembled WGS sequence"/>
</dbReference>
<reference evidence="1 2" key="1">
    <citation type="journal article" date="2024" name="Science">
        <title>Giant polyketide synthase enzymes in the biosynthesis of giant marine polyether toxins.</title>
        <authorList>
            <person name="Fallon T.R."/>
            <person name="Shende V.V."/>
            <person name="Wierzbicki I.H."/>
            <person name="Pendleton A.L."/>
            <person name="Watervoot N.F."/>
            <person name="Auber R.P."/>
            <person name="Gonzalez D.J."/>
            <person name="Wisecaver J.H."/>
            <person name="Moore B.S."/>
        </authorList>
    </citation>
    <scope>NUCLEOTIDE SEQUENCE [LARGE SCALE GENOMIC DNA]</scope>
    <source>
        <strain evidence="1 2">12B1</strain>
    </source>
</reference>
<sequence length="144" mass="16029">MVPAQACVLHAPVQPKSGGVAQDDWLMQKAIEVSMLCRSKIKNASDLEERRVVVERLALFMEEIKQACRSVSVTLGIERGGIFQCLIQMHSGGVSFDSQVEDDNDILMAENTVAELLEFYKRLYASAEKQGEAPYAIYKLVSVF</sequence>
<comment type="caution">
    <text evidence="1">The sequence shown here is derived from an EMBL/GenBank/DDBJ whole genome shotgun (WGS) entry which is preliminary data.</text>
</comment>
<keyword evidence="2" id="KW-1185">Reference proteome</keyword>
<evidence type="ECO:0000313" key="1">
    <source>
        <dbReference type="EMBL" id="KAL1521627.1"/>
    </source>
</evidence>
<dbReference type="AlphaFoldDB" id="A0AB34JL34"/>
<dbReference type="EMBL" id="JBGBPQ010000007">
    <property type="protein sequence ID" value="KAL1521627.1"/>
    <property type="molecule type" value="Genomic_DNA"/>
</dbReference>